<evidence type="ECO:0000256" key="4">
    <source>
        <dbReference type="PROSITE-ProRule" id="PRU00023"/>
    </source>
</evidence>
<organism evidence="8 9">
    <name type="scientific">Stachybotrys elegans</name>
    <dbReference type="NCBI Taxonomy" id="80388"/>
    <lineage>
        <taxon>Eukaryota</taxon>
        <taxon>Fungi</taxon>
        <taxon>Dikarya</taxon>
        <taxon>Ascomycota</taxon>
        <taxon>Pezizomycotina</taxon>
        <taxon>Sordariomycetes</taxon>
        <taxon>Hypocreomycetidae</taxon>
        <taxon>Hypocreales</taxon>
        <taxon>Stachybotryaceae</taxon>
        <taxon>Stachybotrys</taxon>
    </lineage>
</organism>
<proteinExistence type="predicted"/>
<dbReference type="InterPro" id="IPR004331">
    <property type="entry name" value="SPX_dom"/>
</dbReference>
<feature type="repeat" description="ANK" evidence="4">
    <location>
        <begin position="425"/>
        <end position="457"/>
    </location>
</feature>
<feature type="domain" description="SPX" evidence="6">
    <location>
        <begin position="1"/>
        <end position="141"/>
    </location>
</feature>
<keyword evidence="1" id="KW-0677">Repeat</keyword>
<reference evidence="8" key="1">
    <citation type="journal article" date="2021" name="Nat. Commun.">
        <title>Genetic determinants of endophytism in the Arabidopsis root mycobiome.</title>
        <authorList>
            <person name="Mesny F."/>
            <person name="Miyauchi S."/>
            <person name="Thiergart T."/>
            <person name="Pickel B."/>
            <person name="Atanasova L."/>
            <person name="Karlsson M."/>
            <person name="Huettel B."/>
            <person name="Barry K.W."/>
            <person name="Haridas S."/>
            <person name="Chen C."/>
            <person name="Bauer D."/>
            <person name="Andreopoulos W."/>
            <person name="Pangilinan J."/>
            <person name="LaButti K."/>
            <person name="Riley R."/>
            <person name="Lipzen A."/>
            <person name="Clum A."/>
            <person name="Drula E."/>
            <person name="Henrissat B."/>
            <person name="Kohler A."/>
            <person name="Grigoriev I.V."/>
            <person name="Martin F.M."/>
            <person name="Hacquard S."/>
        </authorList>
    </citation>
    <scope>NUCLEOTIDE SEQUENCE</scope>
    <source>
        <strain evidence="8">MPI-CAGE-CH-0235</strain>
    </source>
</reference>
<dbReference type="PANTHER" id="PTHR22958:SF1">
    <property type="entry name" value="GLYCEROPHOSPHOCHOLINE PHOSPHODIESTERASE GPCPD1"/>
    <property type="match status" value="1"/>
</dbReference>
<evidence type="ECO:0000313" key="9">
    <source>
        <dbReference type="Proteomes" id="UP000813444"/>
    </source>
</evidence>
<dbReference type="InterPro" id="IPR036770">
    <property type="entry name" value="Ankyrin_rpt-contain_sf"/>
</dbReference>
<dbReference type="PROSITE" id="PS51382">
    <property type="entry name" value="SPX"/>
    <property type="match status" value="1"/>
</dbReference>
<gene>
    <name evidence="8" type="ORF">B0I35DRAFT_386762</name>
</gene>
<evidence type="ECO:0000256" key="5">
    <source>
        <dbReference type="SAM" id="MobiDB-lite"/>
    </source>
</evidence>
<evidence type="ECO:0000256" key="3">
    <source>
        <dbReference type="ARBA" id="ARBA00023043"/>
    </source>
</evidence>
<dbReference type="PROSITE" id="PS50007">
    <property type="entry name" value="PIPLC_X_DOMAIN"/>
    <property type="match status" value="1"/>
</dbReference>
<dbReference type="AlphaFoldDB" id="A0A8K0WWA6"/>
<feature type="region of interest" description="Disordered" evidence="5">
    <location>
        <begin position="750"/>
        <end position="776"/>
    </location>
</feature>
<keyword evidence="3 4" id="KW-0040">ANK repeat</keyword>
<dbReference type="Gene3D" id="3.20.20.190">
    <property type="entry name" value="Phosphatidylinositol (PI) phosphodiesterase"/>
    <property type="match status" value="1"/>
</dbReference>
<protein>
    <submittedName>
        <fullName evidence="8">Glycerophosphoryl diester phosphodiesterase family-domain-containing protein</fullName>
    </submittedName>
</protein>
<dbReference type="InterPro" id="IPR057506">
    <property type="entry name" value="C2_GPCPD1"/>
</dbReference>
<evidence type="ECO:0000313" key="8">
    <source>
        <dbReference type="EMBL" id="KAH7325669.1"/>
    </source>
</evidence>
<dbReference type="PROSITE" id="PS51704">
    <property type="entry name" value="GP_PDE"/>
    <property type="match status" value="1"/>
</dbReference>
<dbReference type="Pfam" id="PF12796">
    <property type="entry name" value="Ank_2"/>
    <property type="match status" value="1"/>
</dbReference>
<evidence type="ECO:0000256" key="1">
    <source>
        <dbReference type="ARBA" id="ARBA00022737"/>
    </source>
</evidence>
<dbReference type="Proteomes" id="UP000813444">
    <property type="component" value="Unassembled WGS sequence"/>
</dbReference>
<evidence type="ECO:0000259" key="7">
    <source>
        <dbReference type="PROSITE" id="PS51704"/>
    </source>
</evidence>
<dbReference type="SUPFAM" id="SSF48403">
    <property type="entry name" value="Ankyrin repeat"/>
    <property type="match status" value="1"/>
</dbReference>
<sequence>MRFSRNIREPKVPAWADSYVDYLRLKRLVNRGQSQELDAAFEQEHDLFIRFAEALAASVHTHVAALETDWALSLGSHEADLPDFGPVFHCELEHLRLVIKELLGHLSDVFWYLRVNAAALDRIVVKATACDVLLPSQCLGFSTTAEAHQRMCNEYISKVNGYLIRIGAALEQDEPAQCSSLLPCSPDVKSAIPSLVSDDVNGLQDILSTLPAESQASVAGQLLRFAVIHGAIKCQELLLSQPCSTTYLHDVIRQAQTFSSQNSDAGLTILRKSMSLVVNQKHALTVIDSCGRRPLHVAARYLQDEHCLQLVYTPQTASTDAHAVDYSDPLDMAIVHDNVAAVKVLLDAAKEADIVTSKRSSRYLALAILAKRDEIAFLLASEGFGLDFQSRTGNSVLHLAIDVANASVVKVLLDAGVDCNTRDNQGVTPLALASIFGHAEMVGMLVASGANQDTVDCRAWKPKDHAAYRGHLHVVKMLDDQGTPLIEAAPLKRLPRKSLIPLRLPEQSVVFVNLGTLDLSSKTLPIDLHDYHASRAVSWEGNLSLRISLRGDSSQTVEEPLPLLNKLDVPRCFVASAPDKASLSFQLLAEGTKKPVATAIALLSNLRAGLGAMRESLVREYTLPLADAEGALVGTVSFSFVIARPFSGSIPDIEPQKVQSLDATVVGGHRGNGQNNTGSKLQIGENTLQSFRSAIGHGASLIEFDVQVTKDDVPVVYHDFLVVEKGMDAVMHHITYDQFMAISQAQSNSGPVARMNSVPTAQRRRRSTGDPDEKGQIQGIISQMKHTLNFSGFKANMRSSSIHDPFIKLEELFRGMPESVAFDMEIKYPMLFEAGDFKMDTYAMELNHFLDTILSVVFKHAGPKRKIIISTFSPEVCMLLAVKQQIYPIVFLNDSSNWPTGDPRALSTQTAVHFARQFGLAGVAMAAEPFVASPGLIRFIKDRGLFTMSYGNLNDDVEAAKVQANAGLDVIIVNNVRKIKLALG</sequence>
<dbReference type="InterPro" id="IPR002110">
    <property type="entry name" value="Ankyrin_rpt"/>
</dbReference>
<feature type="domain" description="GP-PDE" evidence="7">
    <location>
        <begin position="670"/>
        <end position="983"/>
    </location>
</feature>
<dbReference type="SMART" id="SM00248">
    <property type="entry name" value="ANK"/>
    <property type="match status" value="5"/>
</dbReference>
<evidence type="ECO:0000256" key="2">
    <source>
        <dbReference type="ARBA" id="ARBA00022801"/>
    </source>
</evidence>
<dbReference type="PROSITE" id="PS50088">
    <property type="entry name" value="ANK_REPEAT"/>
    <property type="match status" value="2"/>
</dbReference>
<dbReference type="OrthoDB" id="197419at2759"/>
<dbReference type="InterPro" id="IPR051578">
    <property type="entry name" value="GDPD"/>
</dbReference>
<accession>A0A8K0WWA6</accession>
<dbReference type="InterPro" id="IPR017946">
    <property type="entry name" value="PLC-like_Pdiesterase_TIM-brl"/>
</dbReference>
<dbReference type="Pfam" id="PF03009">
    <property type="entry name" value="GDPD"/>
    <property type="match status" value="1"/>
</dbReference>
<dbReference type="Gene3D" id="1.25.40.20">
    <property type="entry name" value="Ankyrin repeat-containing domain"/>
    <property type="match status" value="1"/>
</dbReference>
<dbReference type="GO" id="GO:0046475">
    <property type="term" value="P:glycerophospholipid catabolic process"/>
    <property type="evidence" value="ECO:0007669"/>
    <property type="project" value="TreeGrafter"/>
</dbReference>
<dbReference type="EMBL" id="JAGPNK010000002">
    <property type="protein sequence ID" value="KAH7325669.1"/>
    <property type="molecule type" value="Genomic_DNA"/>
</dbReference>
<evidence type="ECO:0000259" key="6">
    <source>
        <dbReference type="PROSITE" id="PS51382"/>
    </source>
</evidence>
<keyword evidence="9" id="KW-1185">Reference proteome</keyword>
<dbReference type="PROSITE" id="PS50297">
    <property type="entry name" value="ANK_REP_REGION"/>
    <property type="match status" value="2"/>
</dbReference>
<keyword evidence="2" id="KW-0378">Hydrolase</keyword>
<feature type="repeat" description="ANK" evidence="4">
    <location>
        <begin position="392"/>
        <end position="424"/>
    </location>
</feature>
<dbReference type="InterPro" id="IPR030395">
    <property type="entry name" value="GP_PDE_dom"/>
</dbReference>
<dbReference type="SUPFAM" id="SSF51695">
    <property type="entry name" value="PLC-like phosphodiesterases"/>
    <property type="match status" value="1"/>
</dbReference>
<dbReference type="GO" id="GO:0047389">
    <property type="term" value="F:glycerophosphocholine phosphodiesterase activity"/>
    <property type="evidence" value="ECO:0007669"/>
    <property type="project" value="TreeGrafter"/>
</dbReference>
<name>A0A8K0WWA6_9HYPO</name>
<comment type="caution">
    <text evidence="8">The sequence shown here is derived from an EMBL/GenBank/DDBJ whole genome shotgun (WGS) entry which is preliminary data.</text>
</comment>
<dbReference type="Pfam" id="PF25329">
    <property type="entry name" value="C2_GDE1"/>
    <property type="match status" value="1"/>
</dbReference>
<dbReference type="PANTHER" id="PTHR22958">
    <property type="entry name" value="GLYCEROPHOSPHORYL DIESTER PHOSPHODIESTERASE"/>
    <property type="match status" value="1"/>
</dbReference>
<dbReference type="CDD" id="cd14447">
    <property type="entry name" value="SPX"/>
    <property type="match status" value="1"/>
</dbReference>